<sequence>MEDIEDIVAAAGEPPGLRLPVAAGVGLKPKRKTLARRIGEGLKSSHSPQIPGTQIIYMKTFGCSHNQSDSEYMAGQLSAFGYAVSDNPDEADLWLINTCTVKSPSQSAMETLISKCKNVSKPLVVAGCVPQGSRDLKGLEGVSVIGVQQIDRVVEVVEETLKGHEVRLLSRKTLPALDLPKVRRNKFVEILPINVGCLGACTYCKTKHARGHLGSYAVNTLVERVRTVVSEGVREIWLSSEDTGAYGRDIGANLPLLLKAIVAVLPSDRSTMLRIGMTNPPFILEHLEEIAEVLRHPCVYSFLHVPVQSGSDSVLSAMNREYTVSEFRTVVDTLNRLVPGMQFATDIICGFPGETDEDFKQTVDLIKEYKFPQVHISQFYPRPGTPAARMKKVPSTTVKNRSRELTSVFESFSPYQGMEGQIESIWITEIATDGIHLVGHTKGYIQVLVIVPETMLGTSTKVKITSVGRWSVFGEVLEFPTKINKDIFQGNPTLETSSYPASCDQPVCSRDSDSCSCTPQNCGGQSHGIKHEETPATHAIVDGSMSRKWKSRSFVSSFQSIFHRKRRSQGSENLNGGHIMQTIENQEKERHGDKLTTFDWILLVGIAASSVTIISLLILLSSKTLPV</sequence>
<reference evidence="19" key="1">
    <citation type="submission" date="2021-03" db="EMBL/GenBank/DDBJ databases">
        <authorList>
            <person name="Li Z."/>
            <person name="Yang C."/>
        </authorList>
    </citation>
    <scope>NUCLEOTIDE SEQUENCE</scope>
    <source>
        <strain evidence="19">Dzin_1.0</strain>
        <tissue evidence="19">Leaf</tissue>
    </source>
</reference>
<keyword evidence="12" id="KW-0411">Iron-sulfur</keyword>
<accession>A0A9D5CHX8</accession>
<evidence type="ECO:0000256" key="9">
    <source>
        <dbReference type="ARBA" id="ARBA00022694"/>
    </source>
</evidence>
<evidence type="ECO:0000313" key="20">
    <source>
        <dbReference type="Proteomes" id="UP001085076"/>
    </source>
</evidence>
<dbReference type="SFLD" id="SFLDG01082">
    <property type="entry name" value="B12-binding_domain_containing"/>
    <property type="match status" value="1"/>
</dbReference>
<dbReference type="SUPFAM" id="SSF102114">
    <property type="entry name" value="Radical SAM enzymes"/>
    <property type="match status" value="1"/>
</dbReference>
<evidence type="ECO:0000259" key="17">
    <source>
        <dbReference type="PROSITE" id="PS51449"/>
    </source>
</evidence>
<comment type="caution">
    <text evidence="19">The sequence shown here is derived from an EMBL/GenBank/DDBJ whole genome shotgun (WGS) entry which is preliminary data.</text>
</comment>
<dbReference type="EC" id="2.8.4.5" evidence="4"/>
<dbReference type="Proteomes" id="UP001085076">
    <property type="component" value="Miscellaneous, Linkage group lg05"/>
</dbReference>
<dbReference type="PROSITE" id="PS51918">
    <property type="entry name" value="RADICAL_SAM"/>
    <property type="match status" value="1"/>
</dbReference>
<dbReference type="FunFam" id="3.80.30.20:FF:000002">
    <property type="entry name" value="threonylcarbamoyladenosine tRNA methylthiotransferase isoform X2"/>
    <property type="match status" value="1"/>
</dbReference>
<evidence type="ECO:0000256" key="11">
    <source>
        <dbReference type="ARBA" id="ARBA00023004"/>
    </source>
</evidence>
<dbReference type="InterPro" id="IPR038135">
    <property type="entry name" value="Methylthiotransferase_N_sf"/>
</dbReference>
<keyword evidence="15" id="KW-0472">Membrane</keyword>
<feature type="transmembrane region" description="Helical" evidence="15">
    <location>
        <begin position="600"/>
        <end position="620"/>
    </location>
</feature>
<dbReference type="InterPro" id="IPR007197">
    <property type="entry name" value="rSAM"/>
</dbReference>
<evidence type="ECO:0000256" key="1">
    <source>
        <dbReference type="ARBA" id="ARBA00001966"/>
    </source>
</evidence>
<dbReference type="PANTHER" id="PTHR11918">
    <property type="entry name" value="RADICAL SAM PROTEINS"/>
    <property type="match status" value="1"/>
</dbReference>
<keyword evidence="6" id="KW-0004">4Fe-4S</keyword>
<comment type="catalytic activity">
    <reaction evidence="14">
        <text>N(6)-L-threonylcarbamoyladenosine(37) in tRNA + (sulfur carrier)-SH + AH2 + 2 S-adenosyl-L-methionine = 2-methylsulfanyl-N(6)-L-threonylcarbamoyladenosine(37) in tRNA + (sulfur carrier)-H + 5'-deoxyadenosine + L-methionine + A + S-adenosyl-L-homocysteine + 2 H(+)</text>
        <dbReference type="Rhea" id="RHEA:37075"/>
        <dbReference type="Rhea" id="RHEA-COMP:10163"/>
        <dbReference type="Rhea" id="RHEA-COMP:11092"/>
        <dbReference type="Rhea" id="RHEA-COMP:14737"/>
        <dbReference type="Rhea" id="RHEA-COMP:14739"/>
        <dbReference type="ChEBI" id="CHEBI:13193"/>
        <dbReference type="ChEBI" id="CHEBI:15378"/>
        <dbReference type="ChEBI" id="CHEBI:17319"/>
        <dbReference type="ChEBI" id="CHEBI:17499"/>
        <dbReference type="ChEBI" id="CHEBI:29917"/>
        <dbReference type="ChEBI" id="CHEBI:57844"/>
        <dbReference type="ChEBI" id="CHEBI:57856"/>
        <dbReference type="ChEBI" id="CHEBI:59789"/>
        <dbReference type="ChEBI" id="CHEBI:64428"/>
        <dbReference type="ChEBI" id="CHEBI:74418"/>
        <dbReference type="ChEBI" id="CHEBI:74420"/>
        <dbReference type="EC" id="2.8.4.5"/>
    </reaction>
</comment>
<dbReference type="Pfam" id="PF04055">
    <property type="entry name" value="Radical_SAM"/>
    <property type="match status" value="1"/>
</dbReference>
<dbReference type="InterPro" id="IPR023404">
    <property type="entry name" value="rSAM_horseshoe"/>
</dbReference>
<dbReference type="InterPro" id="IPR002792">
    <property type="entry name" value="TRAM_dom"/>
</dbReference>
<dbReference type="InterPro" id="IPR020612">
    <property type="entry name" value="Methylthiotransferase_CS"/>
</dbReference>
<dbReference type="NCBIfam" id="TIGR01578">
    <property type="entry name" value="MiaB-like-B"/>
    <property type="match status" value="1"/>
</dbReference>
<keyword evidence="20" id="KW-1185">Reference proteome</keyword>
<protein>
    <recommendedName>
        <fullName evidence="5">Threonylcarbamoyladenosine tRNA methylthiotransferase</fullName>
        <ecNumber evidence="4">2.8.4.5</ecNumber>
    </recommendedName>
    <alternativeName>
        <fullName evidence="13">tRNA-t(6)A37 methylthiotransferase</fullName>
    </alternativeName>
</protein>
<keyword evidence="10" id="KW-0479">Metal-binding</keyword>
<keyword evidence="15" id="KW-0812">Transmembrane</keyword>
<evidence type="ECO:0000256" key="12">
    <source>
        <dbReference type="ARBA" id="ARBA00023014"/>
    </source>
</evidence>
<comment type="function">
    <text evidence="2">Catalyzes the methylthiolation of N6-threonylcarbamoyladenosine (t(6)A), leading to the formation of 2-methylthio-N6-threonylcarbamoyladenosine (ms(2)t(6)A) at position 37 in tRNAs that read codons beginning with adenine.</text>
</comment>
<dbReference type="GO" id="GO:0005783">
    <property type="term" value="C:endoplasmic reticulum"/>
    <property type="evidence" value="ECO:0007669"/>
    <property type="project" value="TreeGrafter"/>
</dbReference>
<comment type="similarity">
    <text evidence="3">Belongs to the methylthiotransferase family. CDKAL1 subfamily.</text>
</comment>
<keyword evidence="15" id="KW-1133">Transmembrane helix</keyword>
<evidence type="ECO:0000256" key="3">
    <source>
        <dbReference type="ARBA" id="ARBA00008616"/>
    </source>
</evidence>
<evidence type="ECO:0000256" key="4">
    <source>
        <dbReference type="ARBA" id="ARBA00013273"/>
    </source>
</evidence>
<keyword evidence="9" id="KW-0819">tRNA processing</keyword>
<dbReference type="InterPro" id="IPR058240">
    <property type="entry name" value="rSAM_sf"/>
</dbReference>
<dbReference type="GO" id="GO:0046872">
    <property type="term" value="F:metal ion binding"/>
    <property type="evidence" value="ECO:0007669"/>
    <property type="project" value="UniProtKB-KW"/>
</dbReference>
<evidence type="ECO:0000256" key="14">
    <source>
        <dbReference type="ARBA" id="ARBA00051661"/>
    </source>
</evidence>
<evidence type="ECO:0000256" key="5">
    <source>
        <dbReference type="ARBA" id="ARBA00018810"/>
    </source>
</evidence>
<name>A0A9D5CHX8_9LILI</name>
<dbReference type="PANTHER" id="PTHR11918:SF45">
    <property type="entry name" value="THREONYLCARBAMOYLADENOSINE TRNA METHYLTHIOTRANSFERASE"/>
    <property type="match status" value="1"/>
</dbReference>
<dbReference type="SFLD" id="SFLDS00029">
    <property type="entry name" value="Radical_SAM"/>
    <property type="match status" value="1"/>
</dbReference>
<dbReference type="CDD" id="cd01335">
    <property type="entry name" value="Radical_SAM"/>
    <property type="match status" value="1"/>
</dbReference>
<dbReference type="Gene3D" id="3.80.30.20">
    <property type="entry name" value="tm_1862 like domain"/>
    <property type="match status" value="1"/>
</dbReference>
<feature type="domain" description="Radical SAM core" evidence="18">
    <location>
        <begin position="183"/>
        <end position="415"/>
    </location>
</feature>
<proteinExistence type="inferred from homology"/>
<feature type="domain" description="TRAM" evidence="16">
    <location>
        <begin position="416"/>
        <end position="478"/>
    </location>
</feature>
<evidence type="ECO:0000256" key="8">
    <source>
        <dbReference type="ARBA" id="ARBA00022691"/>
    </source>
</evidence>
<evidence type="ECO:0000256" key="10">
    <source>
        <dbReference type="ARBA" id="ARBA00022723"/>
    </source>
</evidence>
<dbReference type="GO" id="GO:0051539">
    <property type="term" value="F:4 iron, 4 sulfur cluster binding"/>
    <property type="evidence" value="ECO:0007669"/>
    <property type="project" value="UniProtKB-KW"/>
</dbReference>
<dbReference type="SMART" id="SM00729">
    <property type="entry name" value="Elp3"/>
    <property type="match status" value="1"/>
</dbReference>
<evidence type="ECO:0000256" key="15">
    <source>
        <dbReference type="SAM" id="Phobius"/>
    </source>
</evidence>
<reference evidence="19" key="2">
    <citation type="journal article" date="2022" name="Hortic Res">
        <title>The genome of Dioscorea zingiberensis sheds light on the biosynthesis, origin and evolution of the medicinally important diosgenin saponins.</title>
        <authorList>
            <person name="Li Y."/>
            <person name="Tan C."/>
            <person name="Li Z."/>
            <person name="Guo J."/>
            <person name="Li S."/>
            <person name="Chen X."/>
            <person name="Wang C."/>
            <person name="Dai X."/>
            <person name="Yang H."/>
            <person name="Song W."/>
            <person name="Hou L."/>
            <person name="Xu J."/>
            <person name="Tong Z."/>
            <person name="Xu A."/>
            <person name="Yuan X."/>
            <person name="Wang W."/>
            <person name="Yang Q."/>
            <person name="Chen L."/>
            <person name="Sun Z."/>
            <person name="Wang K."/>
            <person name="Pan B."/>
            <person name="Chen J."/>
            <person name="Bao Y."/>
            <person name="Liu F."/>
            <person name="Qi X."/>
            <person name="Gang D.R."/>
            <person name="Wen J."/>
            <person name="Li J."/>
        </authorList>
    </citation>
    <scope>NUCLEOTIDE SEQUENCE</scope>
    <source>
        <strain evidence="19">Dzin_1.0</strain>
    </source>
</reference>
<feature type="domain" description="MTTase N-terminal" evidence="17">
    <location>
        <begin position="54"/>
        <end position="162"/>
    </location>
</feature>
<dbReference type="PROSITE" id="PS01278">
    <property type="entry name" value="MTTASE_RADICAL"/>
    <property type="match status" value="1"/>
</dbReference>
<keyword evidence="11" id="KW-0408">Iron</keyword>
<dbReference type="OrthoDB" id="1730074at2759"/>
<dbReference type="InterPro" id="IPR006466">
    <property type="entry name" value="MiaB-like_arc_euk"/>
</dbReference>
<gene>
    <name evidence="19" type="ORF">J5N97_021173</name>
</gene>
<evidence type="ECO:0000256" key="2">
    <source>
        <dbReference type="ARBA" id="ARBA00002399"/>
    </source>
</evidence>
<dbReference type="AlphaFoldDB" id="A0A9D5CHX8"/>
<evidence type="ECO:0000256" key="13">
    <source>
        <dbReference type="ARBA" id="ARBA00031213"/>
    </source>
</evidence>
<dbReference type="InterPro" id="IPR006638">
    <property type="entry name" value="Elp3/MiaA/NifB-like_rSAM"/>
</dbReference>
<evidence type="ECO:0000256" key="6">
    <source>
        <dbReference type="ARBA" id="ARBA00022485"/>
    </source>
</evidence>
<dbReference type="GO" id="GO:0035598">
    <property type="term" value="F:tRNA (N(6)-L-threonylcarbamoyladenosine(37)-C(2))-methylthiotransferase activity"/>
    <property type="evidence" value="ECO:0007669"/>
    <property type="project" value="UniProtKB-EC"/>
</dbReference>
<dbReference type="PROSITE" id="PS50926">
    <property type="entry name" value="TRAM"/>
    <property type="match status" value="1"/>
</dbReference>
<dbReference type="NCBIfam" id="TIGR00089">
    <property type="entry name" value="MiaB/RimO family radical SAM methylthiotransferase"/>
    <property type="match status" value="1"/>
</dbReference>
<evidence type="ECO:0000256" key="7">
    <source>
        <dbReference type="ARBA" id="ARBA00022679"/>
    </source>
</evidence>
<dbReference type="InterPro" id="IPR005839">
    <property type="entry name" value="Methylthiotransferase"/>
</dbReference>
<dbReference type="Gene3D" id="3.40.50.12160">
    <property type="entry name" value="Methylthiotransferase, N-terminal domain"/>
    <property type="match status" value="1"/>
</dbReference>
<dbReference type="FunFam" id="3.40.50.12160:FF:000009">
    <property type="entry name" value="threonylcarbamoyladenosine tRNA methylthiotransferase"/>
    <property type="match status" value="1"/>
</dbReference>
<evidence type="ECO:0000313" key="19">
    <source>
        <dbReference type="EMBL" id="KAJ0973214.1"/>
    </source>
</evidence>
<dbReference type="InterPro" id="IPR013848">
    <property type="entry name" value="Methylthiotransferase_N"/>
</dbReference>
<evidence type="ECO:0000259" key="18">
    <source>
        <dbReference type="PROSITE" id="PS51918"/>
    </source>
</evidence>
<dbReference type="Pfam" id="PF00919">
    <property type="entry name" value="UPF0004"/>
    <property type="match status" value="1"/>
</dbReference>
<dbReference type="EMBL" id="JAGGNH010000005">
    <property type="protein sequence ID" value="KAJ0973214.1"/>
    <property type="molecule type" value="Genomic_DNA"/>
</dbReference>
<comment type="cofactor">
    <cofactor evidence="1">
        <name>[4Fe-4S] cluster</name>
        <dbReference type="ChEBI" id="CHEBI:49883"/>
    </cofactor>
</comment>
<evidence type="ECO:0000259" key="16">
    <source>
        <dbReference type="PROSITE" id="PS50926"/>
    </source>
</evidence>
<keyword evidence="7" id="KW-0808">Transferase</keyword>
<dbReference type="PROSITE" id="PS51449">
    <property type="entry name" value="MTTASE_N"/>
    <property type="match status" value="1"/>
</dbReference>
<keyword evidence="8" id="KW-0949">S-adenosyl-L-methionine</keyword>
<organism evidence="19 20">
    <name type="scientific">Dioscorea zingiberensis</name>
    <dbReference type="NCBI Taxonomy" id="325984"/>
    <lineage>
        <taxon>Eukaryota</taxon>
        <taxon>Viridiplantae</taxon>
        <taxon>Streptophyta</taxon>
        <taxon>Embryophyta</taxon>
        <taxon>Tracheophyta</taxon>
        <taxon>Spermatophyta</taxon>
        <taxon>Magnoliopsida</taxon>
        <taxon>Liliopsida</taxon>
        <taxon>Dioscoreales</taxon>
        <taxon>Dioscoreaceae</taxon>
        <taxon>Dioscorea</taxon>
    </lineage>
</organism>